<sequence>MSYYGPVLAVTAIILLTEIVMGRHRGIYRREDIWVIGLCALLNPLVTRTLAGLLIAGAAALLLPQGKGALAHLPLLPSYIGLFLLVEFAFYWGHRWAHEGQRRPALRWLWKIHRTHHAGRYMNVLVTQRVNLFWSFVVPTAWLTGFAVYLGQGAAAGLVVLTIFCWNLITHSHFRWDDAIRRHPRFGRAFRAVEHLLISPGMHHSHHGYGKDGASYRNYAVTFAFIDWMFGTLHIPEGRPWRYGVPGAQPHWAEEIFYPLVRMPAPRADLEPQNPRA</sequence>
<dbReference type="eggNOG" id="COG3000">
    <property type="taxonomic scope" value="Bacteria"/>
</dbReference>
<dbReference type="AlphaFoldDB" id="A0A081RGR6"/>
<feature type="transmembrane region" description="Helical" evidence="5">
    <location>
        <begin position="75"/>
        <end position="93"/>
    </location>
</feature>
<name>A0A081RGR6_SPHCR</name>
<evidence type="ECO:0000256" key="4">
    <source>
        <dbReference type="ARBA" id="ARBA00023136"/>
    </source>
</evidence>
<reference evidence="7 8" key="1">
    <citation type="submission" date="2014-02" db="EMBL/GenBank/DDBJ databases">
        <title>Whole genome sequence of Sphingobium chlorophenolicum NBRC 16172.</title>
        <authorList>
            <person name="Gan H.M."/>
            <person name="Gan H.Y."/>
            <person name="Chew T.H."/>
            <person name="Savka M.A."/>
        </authorList>
    </citation>
    <scope>NUCLEOTIDE SEQUENCE [LARGE SCALE GENOMIC DNA]</scope>
    <source>
        <strain evidence="7 8">NBRC 16172</strain>
    </source>
</reference>
<dbReference type="InterPro" id="IPR006694">
    <property type="entry name" value="Fatty_acid_hydroxylase"/>
</dbReference>
<accession>A0A081RGR6</accession>
<keyword evidence="3 5" id="KW-1133">Transmembrane helix</keyword>
<feature type="transmembrane region" description="Helical" evidence="5">
    <location>
        <begin position="155"/>
        <end position="174"/>
    </location>
</feature>
<feature type="domain" description="Fatty acid hydroxylase" evidence="6">
    <location>
        <begin position="82"/>
        <end position="232"/>
    </location>
</feature>
<evidence type="ECO:0000256" key="1">
    <source>
        <dbReference type="ARBA" id="ARBA00004370"/>
    </source>
</evidence>
<feature type="transmembrane region" description="Helical" evidence="5">
    <location>
        <begin position="34"/>
        <end position="63"/>
    </location>
</feature>
<keyword evidence="2 5" id="KW-0812">Transmembrane</keyword>
<protein>
    <submittedName>
        <fullName evidence="7">Putative Sterol desaturase family protein</fullName>
    </submittedName>
</protein>
<evidence type="ECO:0000313" key="8">
    <source>
        <dbReference type="Proteomes" id="UP000028411"/>
    </source>
</evidence>
<evidence type="ECO:0000259" key="6">
    <source>
        <dbReference type="Pfam" id="PF04116"/>
    </source>
</evidence>
<keyword evidence="4 5" id="KW-0472">Membrane</keyword>
<dbReference type="OrthoDB" id="9770329at2"/>
<dbReference type="InterPro" id="IPR050307">
    <property type="entry name" value="Sterol_Desaturase_Related"/>
</dbReference>
<dbReference type="PATRIC" id="fig|46429.4.peg.1158"/>
<feature type="transmembrane region" description="Helical" evidence="5">
    <location>
        <begin position="6"/>
        <end position="22"/>
    </location>
</feature>
<evidence type="ECO:0000256" key="3">
    <source>
        <dbReference type="ARBA" id="ARBA00022989"/>
    </source>
</evidence>
<dbReference type="Pfam" id="PF04116">
    <property type="entry name" value="FA_hydroxylase"/>
    <property type="match status" value="1"/>
</dbReference>
<proteinExistence type="predicted"/>
<dbReference type="Proteomes" id="UP000028411">
    <property type="component" value="Unassembled WGS sequence"/>
</dbReference>
<dbReference type="GO" id="GO:0016491">
    <property type="term" value="F:oxidoreductase activity"/>
    <property type="evidence" value="ECO:0007669"/>
    <property type="project" value="InterPro"/>
</dbReference>
<evidence type="ECO:0000313" key="7">
    <source>
        <dbReference type="EMBL" id="KEQ54389.1"/>
    </source>
</evidence>
<comment type="caution">
    <text evidence="7">The sequence shown here is derived from an EMBL/GenBank/DDBJ whole genome shotgun (WGS) entry which is preliminary data.</text>
</comment>
<dbReference type="GO" id="GO:0016020">
    <property type="term" value="C:membrane"/>
    <property type="evidence" value="ECO:0007669"/>
    <property type="project" value="UniProtKB-SubCell"/>
</dbReference>
<dbReference type="GO" id="GO:0008610">
    <property type="term" value="P:lipid biosynthetic process"/>
    <property type="evidence" value="ECO:0007669"/>
    <property type="project" value="InterPro"/>
</dbReference>
<dbReference type="EMBL" id="JFHR01000010">
    <property type="protein sequence ID" value="KEQ54389.1"/>
    <property type="molecule type" value="Genomic_DNA"/>
</dbReference>
<evidence type="ECO:0000256" key="2">
    <source>
        <dbReference type="ARBA" id="ARBA00022692"/>
    </source>
</evidence>
<comment type="subcellular location">
    <subcellularLocation>
        <location evidence="1">Membrane</location>
    </subcellularLocation>
</comment>
<dbReference type="RefSeq" id="WP_037448701.1">
    <property type="nucleotide sequence ID" value="NZ_JFHR01000010.1"/>
</dbReference>
<gene>
    <name evidence="7" type="ORF">BV95_01197</name>
</gene>
<dbReference type="GO" id="GO:0005506">
    <property type="term" value="F:iron ion binding"/>
    <property type="evidence" value="ECO:0007669"/>
    <property type="project" value="InterPro"/>
</dbReference>
<feature type="transmembrane region" description="Helical" evidence="5">
    <location>
        <begin position="130"/>
        <end position="149"/>
    </location>
</feature>
<evidence type="ECO:0000256" key="5">
    <source>
        <dbReference type="SAM" id="Phobius"/>
    </source>
</evidence>
<dbReference type="PANTHER" id="PTHR11863">
    <property type="entry name" value="STEROL DESATURASE"/>
    <property type="match status" value="1"/>
</dbReference>
<organism evidence="7 8">
    <name type="scientific">Sphingobium chlorophenolicum</name>
    <dbReference type="NCBI Taxonomy" id="46429"/>
    <lineage>
        <taxon>Bacteria</taxon>
        <taxon>Pseudomonadati</taxon>
        <taxon>Pseudomonadota</taxon>
        <taxon>Alphaproteobacteria</taxon>
        <taxon>Sphingomonadales</taxon>
        <taxon>Sphingomonadaceae</taxon>
        <taxon>Sphingobium</taxon>
    </lineage>
</organism>